<name>A0A7Y0PNQ4_9BACI</name>
<evidence type="ECO:0008006" key="3">
    <source>
        <dbReference type="Google" id="ProtNLM"/>
    </source>
</evidence>
<dbReference type="AlphaFoldDB" id="A0A7Y0PNQ4"/>
<gene>
    <name evidence="1" type="ORF">HHU08_16575</name>
</gene>
<comment type="caution">
    <text evidence="1">The sequence shown here is derived from an EMBL/GenBank/DDBJ whole genome shotgun (WGS) entry which is preliminary data.</text>
</comment>
<evidence type="ECO:0000313" key="1">
    <source>
        <dbReference type="EMBL" id="NMO78601.1"/>
    </source>
</evidence>
<evidence type="ECO:0000313" key="2">
    <source>
        <dbReference type="Proteomes" id="UP000588491"/>
    </source>
</evidence>
<protein>
    <recommendedName>
        <fullName evidence="3">RNA polymerase subunit sigma-70</fullName>
    </recommendedName>
</protein>
<proteinExistence type="predicted"/>
<dbReference type="RefSeq" id="WP_016201664.1">
    <property type="nucleotide sequence ID" value="NZ_JABBPK010000001.1"/>
</dbReference>
<organism evidence="1 2">
    <name type="scientific">Niallia alba</name>
    <dbReference type="NCBI Taxonomy" id="2729105"/>
    <lineage>
        <taxon>Bacteria</taxon>
        <taxon>Bacillati</taxon>
        <taxon>Bacillota</taxon>
        <taxon>Bacilli</taxon>
        <taxon>Bacillales</taxon>
        <taxon>Bacillaceae</taxon>
        <taxon>Niallia</taxon>
    </lineage>
</organism>
<accession>A0A7Y0PNQ4</accession>
<sequence>MRFGEKSLSAGEIDSKLLGVDFHDFIQREGNSNAVELASEFGLSLGEVKKLKKQLGKS</sequence>
<dbReference type="EMBL" id="JABBPK010000001">
    <property type="protein sequence ID" value="NMO78601.1"/>
    <property type="molecule type" value="Genomic_DNA"/>
</dbReference>
<dbReference type="Proteomes" id="UP000588491">
    <property type="component" value="Unassembled WGS sequence"/>
</dbReference>
<reference evidence="1 2" key="1">
    <citation type="submission" date="2020-04" db="EMBL/GenBank/DDBJ databases">
        <title>Bacillus sp. UniB3 isolated from commercial digestive syrup.</title>
        <authorList>
            <person name="Thorat V."/>
            <person name="Kirdat K."/>
            <person name="Tiwarekar B."/>
            <person name="Yadav A."/>
        </authorList>
    </citation>
    <scope>NUCLEOTIDE SEQUENCE [LARGE SCALE GENOMIC DNA]</scope>
    <source>
        <strain evidence="1 2">UniB3</strain>
    </source>
</reference>
<keyword evidence="2" id="KW-1185">Reference proteome</keyword>